<keyword evidence="5" id="KW-1185">Reference proteome</keyword>
<feature type="domain" description="Aldehyde oxidase/xanthine dehydrogenase a/b hammerhead" evidence="3">
    <location>
        <begin position="22"/>
        <end position="135"/>
    </location>
</feature>
<dbReference type="InterPro" id="IPR008274">
    <property type="entry name" value="AldOxase/xan_DH_MoCoBD1"/>
</dbReference>
<dbReference type="OrthoDB" id="9758509at2"/>
<dbReference type="Pfam" id="PF02738">
    <property type="entry name" value="MoCoBD_1"/>
    <property type="match status" value="1"/>
</dbReference>
<accession>A0A1I6GEQ4</accession>
<dbReference type="InterPro" id="IPR037165">
    <property type="entry name" value="AldOxase/xan_DH_Mopterin-bd_sf"/>
</dbReference>
<dbReference type="SMART" id="SM01008">
    <property type="entry name" value="Ald_Xan_dh_C"/>
    <property type="match status" value="1"/>
</dbReference>
<dbReference type="Gene3D" id="3.90.1170.50">
    <property type="entry name" value="Aldehyde oxidase/xanthine dehydrogenase, a/b hammerhead"/>
    <property type="match status" value="1"/>
</dbReference>
<dbReference type="PANTHER" id="PTHR11908:SF132">
    <property type="entry name" value="ALDEHYDE OXIDASE 1-RELATED"/>
    <property type="match status" value="1"/>
</dbReference>
<dbReference type="Proteomes" id="UP000199658">
    <property type="component" value="Unassembled WGS sequence"/>
</dbReference>
<dbReference type="Gene3D" id="3.30.365.10">
    <property type="entry name" value="Aldehyde oxidase/xanthine dehydrogenase, molybdopterin binding domain"/>
    <property type="match status" value="6"/>
</dbReference>
<dbReference type="InterPro" id="IPR036856">
    <property type="entry name" value="Ald_Oxase/Xan_DH_a/b_sf"/>
</dbReference>
<dbReference type="GO" id="GO:0016491">
    <property type="term" value="F:oxidoreductase activity"/>
    <property type="evidence" value="ECO:0007669"/>
    <property type="project" value="UniProtKB-KW"/>
</dbReference>
<dbReference type="STRING" id="670154.SAMN04488002_1338"/>
<dbReference type="AlphaFoldDB" id="A0A1I6GEQ4"/>
<sequence>MPPRPPYIGRPLPDLRSERSLRGQGAYVADIELPDALHVAFLRSPVAFGTIVDLDLSSALDVACVLAAHGGKDVSGLGKLSVNPVIEMLTSPSYPILAQQVVQAVGQPVAAVLGTSADSALDGCEAIRLAVDESGPPPAPDAVARQAWSNGDTKDAFANADIVVECQLQHPRLAPSPMEPRGIAVRYEPATDGVTIWHSTQTPHRTRKELAAILEIAPERITVIADCVGGAFGMKASLYPEEIFTVWAALEHKRSTRWVATRSEDFLSATQGRGVTSYGRLALSKDGQFLGLEARTDAPVGRWLPNSGLVTAWNAARILPGGYVVPSLEVETQATAQNLAPTGIYRGAGRPEANCLMERLVDKAAKASGIDPLEIRKRNLTPAHSLPSKTATGNVLDSGDYANALNLLRQHAGYDEALRIRDERRQRGALAGVGIAFYLEPSGNGWESAEVSWQSDGTIIVASGSSSQGHGRETAFAQIAADTLQVDFDAVTVRCGDTAHCPEGIGALASRSTPIGGSAVLRACNDLRAQIEAGADLPVTARCQYENDGQAWGYGCYMVSLEIDHETGEITLDRVTCVDDAGRIINPAQVHGQIRGGFAQGLGEALLEQVIYDEDGQLVTGSFMDYAMPRAVDLPPLDIHTAQTPSPLNALGAKGVGEAGTIGAPPAILNAVLDALAPLGIEDMDMPLTPSKLWQAITSAEQETAR</sequence>
<proteinExistence type="predicted"/>
<dbReference type="InterPro" id="IPR016208">
    <property type="entry name" value="Ald_Oxase/xanthine_DH-like"/>
</dbReference>
<dbReference type="RefSeq" id="WP_090214063.1">
    <property type="nucleotide sequence ID" value="NZ_FOYO01000001.1"/>
</dbReference>
<dbReference type="SUPFAM" id="SSF54665">
    <property type="entry name" value="CO dehydrogenase molybdoprotein N-domain-like"/>
    <property type="match status" value="1"/>
</dbReference>
<evidence type="ECO:0000313" key="5">
    <source>
        <dbReference type="Proteomes" id="UP000199658"/>
    </source>
</evidence>
<name>A0A1I6GEQ4_9RHOB</name>
<dbReference type="InterPro" id="IPR000674">
    <property type="entry name" value="Ald_Oxase/Xan_DH_a/b"/>
</dbReference>
<dbReference type="EMBL" id="FOYO01000001">
    <property type="protein sequence ID" value="SFR40567.1"/>
    <property type="molecule type" value="Genomic_DNA"/>
</dbReference>
<dbReference type="PANTHER" id="PTHR11908">
    <property type="entry name" value="XANTHINE DEHYDROGENASE"/>
    <property type="match status" value="1"/>
</dbReference>
<keyword evidence="1" id="KW-0500">Molybdenum</keyword>
<dbReference type="GO" id="GO:0005506">
    <property type="term" value="F:iron ion binding"/>
    <property type="evidence" value="ECO:0007669"/>
    <property type="project" value="InterPro"/>
</dbReference>
<protein>
    <submittedName>
        <fullName evidence="4">Xanthine dehydrogenase, molybdenum binding subunit apoprotein</fullName>
    </submittedName>
</protein>
<dbReference type="SUPFAM" id="SSF56003">
    <property type="entry name" value="Molybdenum cofactor-binding domain"/>
    <property type="match status" value="1"/>
</dbReference>
<dbReference type="Pfam" id="PF01315">
    <property type="entry name" value="Ald_Xan_dh_C"/>
    <property type="match status" value="1"/>
</dbReference>
<dbReference type="Pfam" id="PF20256">
    <property type="entry name" value="MoCoBD_2"/>
    <property type="match status" value="2"/>
</dbReference>
<organism evidence="4 5">
    <name type="scientific">Litoreibacter janthinus</name>
    <dbReference type="NCBI Taxonomy" id="670154"/>
    <lineage>
        <taxon>Bacteria</taxon>
        <taxon>Pseudomonadati</taxon>
        <taxon>Pseudomonadota</taxon>
        <taxon>Alphaproteobacteria</taxon>
        <taxon>Rhodobacterales</taxon>
        <taxon>Roseobacteraceae</taxon>
        <taxon>Litoreibacter</taxon>
    </lineage>
</organism>
<evidence type="ECO:0000313" key="4">
    <source>
        <dbReference type="EMBL" id="SFR40567.1"/>
    </source>
</evidence>
<gene>
    <name evidence="4" type="ORF">SAMN04488002_1338</name>
</gene>
<reference evidence="5" key="1">
    <citation type="submission" date="2016-10" db="EMBL/GenBank/DDBJ databases">
        <authorList>
            <person name="Varghese N."/>
            <person name="Submissions S."/>
        </authorList>
    </citation>
    <scope>NUCLEOTIDE SEQUENCE [LARGE SCALE GENOMIC DNA]</scope>
    <source>
        <strain evidence="5">DSM 26921</strain>
    </source>
</reference>
<evidence type="ECO:0000256" key="1">
    <source>
        <dbReference type="ARBA" id="ARBA00022505"/>
    </source>
</evidence>
<dbReference type="InterPro" id="IPR046867">
    <property type="entry name" value="AldOxase/xan_DH_MoCoBD2"/>
</dbReference>
<evidence type="ECO:0000256" key="2">
    <source>
        <dbReference type="ARBA" id="ARBA00023002"/>
    </source>
</evidence>
<keyword evidence="2" id="KW-0560">Oxidoreductase</keyword>
<evidence type="ECO:0000259" key="3">
    <source>
        <dbReference type="SMART" id="SM01008"/>
    </source>
</evidence>